<name>A0AAD8J7H5_9APIA</name>
<gene>
    <name evidence="2" type="ORF">POM88_007088</name>
</gene>
<feature type="region of interest" description="Disordered" evidence="1">
    <location>
        <begin position="132"/>
        <end position="175"/>
    </location>
</feature>
<comment type="caution">
    <text evidence="2">The sequence shown here is derived from an EMBL/GenBank/DDBJ whole genome shotgun (WGS) entry which is preliminary data.</text>
</comment>
<feature type="region of interest" description="Disordered" evidence="1">
    <location>
        <begin position="287"/>
        <end position="329"/>
    </location>
</feature>
<proteinExistence type="predicted"/>
<protein>
    <submittedName>
        <fullName evidence="2">Uncharacterized protein</fullName>
    </submittedName>
</protein>
<keyword evidence="3" id="KW-1185">Reference proteome</keyword>
<reference evidence="2" key="1">
    <citation type="submission" date="2023-02" db="EMBL/GenBank/DDBJ databases">
        <title>Genome of toxic invasive species Heracleum sosnowskyi carries increased number of genes despite the absence of recent whole-genome duplications.</title>
        <authorList>
            <person name="Schelkunov M."/>
            <person name="Shtratnikova V."/>
            <person name="Makarenko M."/>
            <person name="Klepikova A."/>
            <person name="Omelchenko D."/>
            <person name="Novikova G."/>
            <person name="Obukhova E."/>
            <person name="Bogdanov V."/>
            <person name="Penin A."/>
            <person name="Logacheva M."/>
        </authorList>
    </citation>
    <scope>NUCLEOTIDE SEQUENCE</scope>
    <source>
        <strain evidence="2">Hsosn_3</strain>
        <tissue evidence="2">Leaf</tissue>
    </source>
</reference>
<feature type="region of interest" description="Disordered" evidence="1">
    <location>
        <begin position="29"/>
        <end position="48"/>
    </location>
</feature>
<organism evidence="2 3">
    <name type="scientific">Heracleum sosnowskyi</name>
    <dbReference type="NCBI Taxonomy" id="360622"/>
    <lineage>
        <taxon>Eukaryota</taxon>
        <taxon>Viridiplantae</taxon>
        <taxon>Streptophyta</taxon>
        <taxon>Embryophyta</taxon>
        <taxon>Tracheophyta</taxon>
        <taxon>Spermatophyta</taxon>
        <taxon>Magnoliopsida</taxon>
        <taxon>eudicotyledons</taxon>
        <taxon>Gunneridae</taxon>
        <taxon>Pentapetalae</taxon>
        <taxon>asterids</taxon>
        <taxon>campanulids</taxon>
        <taxon>Apiales</taxon>
        <taxon>Apiaceae</taxon>
        <taxon>Apioideae</taxon>
        <taxon>apioid superclade</taxon>
        <taxon>Tordylieae</taxon>
        <taxon>Tordyliinae</taxon>
        <taxon>Heracleum</taxon>
    </lineage>
</organism>
<accession>A0AAD8J7H5</accession>
<dbReference type="Proteomes" id="UP001237642">
    <property type="component" value="Unassembled WGS sequence"/>
</dbReference>
<dbReference type="EMBL" id="JAUIZM010000002">
    <property type="protein sequence ID" value="KAK1397225.1"/>
    <property type="molecule type" value="Genomic_DNA"/>
</dbReference>
<sequence>MVRFIGKKLGILSPRVEWPAWPSVTEKVPKANEVPSSQNKGVDKGKRKLAAKGGKAKKMFKKLPTFTNFMTEAPLQVYIGPNLHGLVKTPVVKQFKTIIGGVEVQSTAFLKNGNFVFTKGALKKAREDAEAKAEKAREDKELEKDREDGNGDAASVDKDKAGKHSSNARDGRDLQEDTYEDCVLEMDILDAPPMTQGSQEANTSHNMGTTTSLEEWPTVTLPPQVECPAWPSVTEKFPKANEVYTGPNLHGLVKTPIVKQFKTIIGGVEVQSAAFLKNGNFVFTKGGLTKAREDAEAKAEKAREDKELEKDRDDGNGDAASVDKDKAWK</sequence>
<feature type="compositionally biased region" description="Basic and acidic residues" evidence="1">
    <location>
        <begin position="290"/>
        <end position="329"/>
    </location>
</feature>
<evidence type="ECO:0000313" key="3">
    <source>
        <dbReference type="Proteomes" id="UP001237642"/>
    </source>
</evidence>
<reference evidence="2" key="2">
    <citation type="submission" date="2023-05" db="EMBL/GenBank/DDBJ databases">
        <authorList>
            <person name="Schelkunov M.I."/>
        </authorList>
    </citation>
    <scope>NUCLEOTIDE SEQUENCE</scope>
    <source>
        <strain evidence="2">Hsosn_3</strain>
        <tissue evidence="2">Leaf</tissue>
    </source>
</reference>
<evidence type="ECO:0000256" key="1">
    <source>
        <dbReference type="SAM" id="MobiDB-lite"/>
    </source>
</evidence>
<evidence type="ECO:0000313" key="2">
    <source>
        <dbReference type="EMBL" id="KAK1397225.1"/>
    </source>
</evidence>
<dbReference type="AlphaFoldDB" id="A0AAD8J7H5"/>